<feature type="compositionally biased region" description="Basic and acidic residues" evidence="10">
    <location>
        <begin position="546"/>
        <end position="555"/>
    </location>
</feature>
<dbReference type="EMBL" id="WUMV01000006">
    <property type="protein sequence ID" value="MXN65944.1"/>
    <property type="molecule type" value="Genomic_DNA"/>
</dbReference>
<dbReference type="AlphaFoldDB" id="A0A7X3LVM2"/>
<comment type="caution">
    <text evidence="13">The sequence shown here is derived from an EMBL/GenBank/DDBJ whole genome shotgun (WGS) entry which is preliminary data.</text>
</comment>
<evidence type="ECO:0000256" key="8">
    <source>
        <dbReference type="RuleBase" id="RU003968"/>
    </source>
</evidence>
<dbReference type="SUPFAM" id="SSF51905">
    <property type="entry name" value="FAD/NAD(P)-binding domain"/>
    <property type="match status" value="1"/>
</dbReference>
<dbReference type="PIRSF" id="PIRSF000137">
    <property type="entry name" value="Alcohol_oxidase"/>
    <property type="match status" value="1"/>
</dbReference>
<evidence type="ECO:0000256" key="6">
    <source>
        <dbReference type="NCBIfam" id="TIGR01810"/>
    </source>
</evidence>
<evidence type="ECO:0000313" key="14">
    <source>
        <dbReference type="Proteomes" id="UP000433101"/>
    </source>
</evidence>
<evidence type="ECO:0000256" key="7">
    <source>
        <dbReference type="PIRSR" id="PIRSR000137-2"/>
    </source>
</evidence>
<comment type="pathway">
    <text evidence="9">Amine and polyamine biosynthesis; betaine biosynthesis via choline pathway; betaine aldehyde from choline (cytochrome c reductase route): step 1/1.</text>
</comment>
<feature type="domain" description="Glucose-methanol-choline oxidoreductase N-terminal" evidence="11">
    <location>
        <begin position="81"/>
        <end position="104"/>
    </location>
</feature>
<evidence type="ECO:0000256" key="3">
    <source>
        <dbReference type="ARBA" id="ARBA00022630"/>
    </source>
</evidence>
<evidence type="ECO:0000256" key="5">
    <source>
        <dbReference type="ARBA" id="ARBA00023002"/>
    </source>
</evidence>
<proteinExistence type="inferred from homology"/>
<evidence type="ECO:0000259" key="11">
    <source>
        <dbReference type="PROSITE" id="PS00623"/>
    </source>
</evidence>
<evidence type="ECO:0000256" key="9">
    <source>
        <dbReference type="RuleBase" id="RU003969"/>
    </source>
</evidence>
<evidence type="ECO:0000256" key="4">
    <source>
        <dbReference type="ARBA" id="ARBA00022827"/>
    </source>
</evidence>
<dbReference type="Pfam" id="PF00732">
    <property type="entry name" value="GMC_oxred_N"/>
    <property type="match status" value="1"/>
</dbReference>
<evidence type="ECO:0000256" key="1">
    <source>
        <dbReference type="ARBA" id="ARBA00001974"/>
    </source>
</evidence>
<keyword evidence="14" id="KW-1185">Reference proteome</keyword>
<dbReference type="PANTHER" id="PTHR11552:SF147">
    <property type="entry name" value="CHOLINE DEHYDROGENASE, MITOCHONDRIAL"/>
    <property type="match status" value="1"/>
</dbReference>
<dbReference type="GO" id="GO:0050660">
    <property type="term" value="F:flavin adenine dinucleotide binding"/>
    <property type="evidence" value="ECO:0007669"/>
    <property type="project" value="InterPro"/>
</dbReference>
<dbReference type="NCBIfam" id="TIGR01810">
    <property type="entry name" value="betA"/>
    <property type="match status" value="1"/>
</dbReference>
<dbReference type="Gene3D" id="3.50.50.60">
    <property type="entry name" value="FAD/NAD(P)-binding domain"/>
    <property type="match status" value="1"/>
</dbReference>
<evidence type="ECO:0000256" key="2">
    <source>
        <dbReference type="ARBA" id="ARBA00010790"/>
    </source>
</evidence>
<keyword evidence="5 13" id="KW-0560">Oxidoreductase</keyword>
<dbReference type="PROSITE" id="PS00624">
    <property type="entry name" value="GMC_OXRED_2"/>
    <property type="match status" value="1"/>
</dbReference>
<dbReference type="InterPro" id="IPR011533">
    <property type="entry name" value="BetA"/>
</dbReference>
<dbReference type="EC" id="1.1.99.1" evidence="6 9"/>
<evidence type="ECO:0000259" key="12">
    <source>
        <dbReference type="PROSITE" id="PS00624"/>
    </source>
</evidence>
<name>A0A7X3LVM2_9HYPH</name>
<feature type="binding site" evidence="7">
    <location>
        <begin position="91"/>
        <end position="94"/>
    </location>
    <ligand>
        <name>FAD</name>
        <dbReference type="ChEBI" id="CHEBI:57692"/>
    </ligand>
</feature>
<organism evidence="13 14">
    <name type="scientific">Stappia sediminis</name>
    <dbReference type="NCBI Taxonomy" id="2692190"/>
    <lineage>
        <taxon>Bacteria</taxon>
        <taxon>Pseudomonadati</taxon>
        <taxon>Pseudomonadota</taxon>
        <taxon>Alphaproteobacteria</taxon>
        <taxon>Hyphomicrobiales</taxon>
        <taxon>Stappiaceae</taxon>
        <taxon>Stappia</taxon>
    </lineage>
</organism>
<feature type="binding site" evidence="7">
    <location>
        <position position="83"/>
    </location>
    <ligand>
        <name>FAD</name>
        <dbReference type="ChEBI" id="CHEBI:57692"/>
    </ligand>
</feature>
<keyword evidence="4 7" id="KW-0274">FAD</keyword>
<protein>
    <recommendedName>
        <fullName evidence="6 9">Choline dehydrogenase</fullName>
        <ecNumber evidence="6 9">1.1.99.1</ecNumber>
    </recommendedName>
</protein>
<gene>
    <name evidence="13" type="primary">betA</name>
    <name evidence="13" type="ORF">GR183_13605</name>
</gene>
<dbReference type="InterPro" id="IPR036188">
    <property type="entry name" value="FAD/NAD-bd_sf"/>
</dbReference>
<accession>A0A7X3LVM2</accession>
<dbReference type="UniPathway" id="UPA00529">
    <property type="reaction ID" value="UER00385"/>
</dbReference>
<feature type="region of interest" description="Disordered" evidence="10">
    <location>
        <begin position="536"/>
        <end position="555"/>
    </location>
</feature>
<feature type="domain" description="Glucose-methanol-choline oxidoreductase N-terminal" evidence="12">
    <location>
        <begin position="257"/>
        <end position="271"/>
    </location>
</feature>
<sequence>MAQATYIIVGAGSAGCALAYRLSEDPGNRVLVLEFGGTDAGPFIQMPAALSYPMNMSRYDWGFETEPEPHLGGRRLATPRGKVVGGSSSINGMVYVRGHACDYDTWAEMGARDWDYAHVLPYFQRMESAHHPHLDEEPGVRGANGPLHITRGTKWNPLYAAFVEAGRQAGYEATHDYNGLKQEGFGDMEMTVWKGRRWSAANAYLKPALKRPNVELVKGAFVTRVLFEGKRAVGVEYERGGRIETAHADGEVILAASSINSPRILMLSGIGDGKALSSLGIPVIANRPGVGKNLQDHLELYIQQACSQPITLYKHWNLVSKGMIGLQWLLQGKGLGASNHFEACAFIRSKAGVKYPDIQYHFLPFAVRYDGKAAAEGHGFQAHVGPMRSKSRGRITLTSPDPKANPSILFNYMSHPDDWEDFRTAIRLTREIFGQDAFAPYRGEEIQPGEAVRSDKELDAFIREHAESAYHPCGTCRMGAAADPNAVVDPEGRVIGVEGLRVADSSIFPQITNGNLNGPSILTGEKMSDHILGRTPLPPSNQEAWIHPDWETAQR</sequence>
<dbReference type="RefSeq" id="WP_160776180.1">
    <property type="nucleotide sequence ID" value="NZ_WUMV01000006.1"/>
</dbReference>
<feature type="binding site" evidence="7">
    <location>
        <position position="222"/>
    </location>
    <ligand>
        <name>FAD</name>
        <dbReference type="ChEBI" id="CHEBI:57692"/>
    </ligand>
</feature>
<comment type="cofactor">
    <cofactor evidence="1 7">
        <name>FAD</name>
        <dbReference type="ChEBI" id="CHEBI:57692"/>
    </cofactor>
</comment>
<dbReference type="PROSITE" id="PS00623">
    <property type="entry name" value="GMC_OXRED_1"/>
    <property type="match status" value="1"/>
</dbReference>
<reference evidence="13 14" key="1">
    <citation type="submission" date="2019-12" db="EMBL/GenBank/DDBJ databases">
        <authorList>
            <person name="Li M."/>
        </authorList>
    </citation>
    <scope>NUCLEOTIDE SEQUENCE [LARGE SCALE GENOMIC DNA]</scope>
    <source>
        <strain evidence="13 14">GBMRC 2046</strain>
    </source>
</reference>
<dbReference type="GO" id="GO:0008812">
    <property type="term" value="F:choline dehydrogenase activity"/>
    <property type="evidence" value="ECO:0007669"/>
    <property type="project" value="UniProtKB-UniRule"/>
</dbReference>
<evidence type="ECO:0000256" key="10">
    <source>
        <dbReference type="SAM" id="MobiDB-lite"/>
    </source>
</evidence>
<dbReference type="Proteomes" id="UP000433101">
    <property type="component" value="Unassembled WGS sequence"/>
</dbReference>
<keyword evidence="3 8" id="KW-0285">Flavoprotein</keyword>
<dbReference type="InterPro" id="IPR012132">
    <property type="entry name" value="GMC_OxRdtase"/>
</dbReference>
<dbReference type="Gene3D" id="3.30.560.10">
    <property type="entry name" value="Glucose Oxidase, domain 3"/>
    <property type="match status" value="1"/>
</dbReference>
<dbReference type="PANTHER" id="PTHR11552">
    <property type="entry name" value="GLUCOSE-METHANOL-CHOLINE GMC OXIDOREDUCTASE"/>
    <property type="match status" value="1"/>
</dbReference>
<comment type="similarity">
    <text evidence="2 8">Belongs to the GMC oxidoreductase family.</text>
</comment>
<dbReference type="Pfam" id="PF05199">
    <property type="entry name" value="GMC_oxred_C"/>
    <property type="match status" value="1"/>
</dbReference>
<dbReference type="NCBIfam" id="NF002550">
    <property type="entry name" value="PRK02106.1"/>
    <property type="match status" value="1"/>
</dbReference>
<dbReference type="SUPFAM" id="SSF54373">
    <property type="entry name" value="FAD-linked reductases, C-terminal domain"/>
    <property type="match status" value="1"/>
</dbReference>
<dbReference type="GO" id="GO:0019285">
    <property type="term" value="P:glycine betaine biosynthetic process from choline"/>
    <property type="evidence" value="ECO:0007669"/>
    <property type="project" value="UniProtKB-UniRule"/>
</dbReference>
<dbReference type="InterPro" id="IPR007867">
    <property type="entry name" value="GMC_OxRtase_C"/>
</dbReference>
<comment type="catalytic activity">
    <reaction evidence="9">
        <text>choline + A = betaine aldehyde + AH2</text>
        <dbReference type="Rhea" id="RHEA:17433"/>
        <dbReference type="ChEBI" id="CHEBI:13193"/>
        <dbReference type="ChEBI" id="CHEBI:15354"/>
        <dbReference type="ChEBI" id="CHEBI:15710"/>
        <dbReference type="ChEBI" id="CHEBI:17499"/>
        <dbReference type="EC" id="1.1.99.1"/>
    </reaction>
</comment>
<dbReference type="InterPro" id="IPR000172">
    <property type="entry name" value="GMC_OxRdtase_N"/>
</dbReference>
<evidence type="ECO:0000313" key="13">
    <source>
        <dbReference type="EMBL" id="MXN65944.1"/>
    </source>
</evidence>